<name>A0AAN9EV42_CLITE</name>
<dbReference type="Gene3D" id="3.30.200.20">
    <property type="entry name" value="Phosphorylase Kinase, domain 1"/>
    <property type="match status" value="1"/>
</dbReference>
<organism evidence="18 19">
    <name type="scientific">Clitoria ternatea</name>
    <name type="common">Butterfly pea</name>
    <dbReference type="NCBI Taxonomy" id="43366"/>
    <lineage>
        <taxon>Eukaryota</taxon>
        <taxon>Viridiplantae</taxon>
        <taxon>Streptophyta</taxon>
        <taxon>Embryophyta</taxon>
        <taxon>Tracheophyta</taxon>
        <taxon>Spermatophyta</taxon>
        <taxon>Magnoliopsida</taxon>
        <taxon>eudicotyledons</taxon>
        <taxon>Gunneridae</taxon>
        <taxon>Pentapetalae</taxon>
        <taxon>rosids</taxon>
        <taxon>fabids</taxon>
        <taxon>Fabales</taxon>
        <taxon>Fabaceae</taxon>
        <taxon>Papilionoideae</taxon>
        <taxon>50 kb inversion clade</taxon>
        <taxon>NPAAA clade</taxon>
        <taxon>indigoferoid/millettioid clade</taxon>
        <taxon>Phaseoleae</taxon>
        <taxon>Clitoria</taxon>
    </lineage>
</organism>
<gene>
    <name evidence="18" type="ORF">RJT34_31906</name>
</gene>
<keyword evidence="19" id="KW-1185">Reference proteome</keyword>
<dbReference type="GO" id="GO:0005524">
    <property type="term" value="F:ATP binding"/>
    <property type="evidence" value="ECO:0007669"/>
    <property type="project" value="UniProtKB-UniRule"/>
</dbReference>
<evidence type="ECO:0000256" key="10">
    <source>
        <dbReference type="ARBA" id="ARBA00022989"/>
    </source>
</evidence>
<feature type="transmembrane region" description="Helical" evidence="16">
    <location>
        <begin position="12"/>
        <end position="37"/>
    </location>
</feature>
<dbReference type="PANTHER" id="PTHR47984">
    <property type="entry name" value="OS01G0323000 PROTEIN"/>
    <property type="match status" value="1"/>
</dbReference>
<dbReference type="InterPro" id="IPR008271">
    <property type="entry name" value="Ser/Thr_kinase_AS"/>
</dbReference>
<dbReference type="PROSITE" id="PS00108">
    <property type="entry name" value="PROTEIN_KINASE_ST"/>
    <property type="match status" value="1"/>
</dbReference>
<dbReference type="SMART" id="SM00220">
    <property type="entry name" value="S_TKc"/>
    <property type="match status" value="1"/>
</dbReference>
<dbReference type="SUPFAM" id="SSF56112">
    <property type="entry name" value="Protein kinase-like (PK-like)"/>
    <property type="match status" value="1"/>
</dbReference>
<comment type="similarity">
    <text evidence="15">Belongs to the protein kinase superfamily.</text>
</comment>
<evidence type="ECO:0000256" key="4">
    <source>
        <dbReference type="ARBA" id="ARBA00022553"/>
    </source>
</evidence>
<proteinExistence type="inferred from homology"/>
<keyword evidence="10 16" id="KW-1133">Transmembrane helix</keyword>
<evidence type="ECO:0000313" key="19">
    <source>
        <dbReference type="Proteomes" id="UP001359559"/>
    </source>
</evidence>
<dbReference type="AlphaFoldDB" id="A0AAN9EV42"/>
<dbReference type="Gene3D" id="1.10.510.10">
    <property type="entry name" value="Transferase(Phosphotransferase) domain 1"/>
    <property type="match status" value="1"/>
</dbReference>
<dbReference type="CDD" id="cd14066">
    <property type="entry name" value="STKc_IRAK"/>
    <property type="match status" value="1"/>
</dbReference>
<keyword evidence="5" id="KW-0808">Transferase</keyword>
<dbReference type="InterPro" id="IPR000719">
    <property type="entry name" value="Prot_kinase_dom"/>
</dbReference>
<reference evidence="18 19" key="1">
    <citation type="submission" date="2024-01" db="EMBL/GenBank/DDBJ databases">
        <title>The genomes of 5 underutilized Papilionoideae crops provide insights into root nodulation and disease resistance.</title>
        <authorList>
            <person name="Yuan L."/>
        </authorList>
    </citation>
    <scope>NUCLEOTIDE SEQUENCE [LARGE SCALE GENOMIC DNA]</scope>
    <source>
        <strain evidence="18">LY-2023</strain>
        <tissue evidence="18">Leaf</tissue>
    </source>
</reference>
<accession>A0AAN9EV42</accession>
<dbReference type="InterPro" id="IPR052232">
    <property type="entry name" value="RLK_Ser/Thr-Kinase"/>
</dbReference>
<keyword evidence="8" id="KW-0418">Kinase</keyword>
<evidence type="ECO:0000256" key="9">
    <source>
        <dbReference type="ARBA" id="ARBA00022840"/>
    </source>
</evidence>
<protein>
    <recommendedName>
        <fullName evidence="2">non-specific serine/threonine protein kinase</fullName>
        <ecNumber evidence="2">2.7.11.1</ecNumber>
    </recommendedName>
</protein>
<dbReference type="InterPro" id="IPR001245">
    <property type="entry name" value="Ser-Thr/Tyr_kinase_cat_dom"/>
</dbReference>
<evidence type="ECO:0000256" key="16">
    <source>
        <dbReference type="SAM" id="Phobius"/>
    </source>
</evidence>
<evidence type="ECO:0000256" key="15">
    <source>
        <dbReference type="RuleBase" id="RU000304"/>
    </source>
</evidence>
<comment type="catalytic activity">
    <reaction evidence="12">
        <text>L-threonyl-[protein] + ATP = O-phospho-L-threonyl-[protein] + ADP + H(+)</text>
        <dbReference type="Rhea" id="RHEA:46608"/>
        <dbReference type="Rhea" id="RHEA-COMP:11060"/>
        <dbReference type="Rhea" id="RHEA-COMP:11605"/>
        <dbReference type="ChEBI" id="CHEBI:15378"/>
        <dbReference type="ChEBI" id="CHEBI:30013"/>
        <dbReference type="ChEBI" id="CHEBI:30616"/>
        <dbReference type="ChEBI" id="CHEBI:61977"/>
        <dbReference type="ChEBI" id="CHEBI:456216"/>
        <dbReference type="EC" id="2.7.11.1"/>
    </reaction>
</comment>
<dbReference type="PANTHER" id="PTHR47984:SF8">
    <property type="entry name" value="RECEPTOR-LIKE KINASE"/>
    <property type="match status" value="1"/>
</dbReference>
<feature type="domain" description="Protein kinase" evidence="17">
    <location>
        <begin position="128"/>
        <end position="392"/>
    </location>
</feature>
<keyword evidence="9 14" id="KW-0067">ATP-binding</keyword>
<evidence type="ECO:0000256" key="13">
    <source>
        <dbReference type="ARBA" id="ARBA00048679"/>
    </source>
</evidence>
<dbReference type="GO" id="GO:0016020">
    <property type="term" value="C:membrane"/>
    <property type="evidence" value="ECO:0007669"/>
    <property type="project" value="UniProtKB-SubCell"/>
</dbReference>
<dbReference type="FunFam" id="3.30.200.20:FF:000173">
    <property type="entry name" value="Probable serine/threonine-protein kinase At1g01540"/>
    <property type="match status" value="1"/>
</dbReference>
<evidence type="ECO:0000259" key="17">
    <source>
        <dbReference type="PROSITE" id="PS50011"/>
    </source>
</evidence>
<evidence type="ECO:0000256" key="8">
    <source>
        <dbReference type="ARBA" id="ARBA00022777"/>
    </source>
</evidence>
<feature type="binding site" evidence="14">
    <location>
        <position position="156"/>
    </location>
    <ligand>
        <name>ATP</name>
        <dbReference type="ChEBI" id="CHEBI:30616"/>
    </ligand>
</feature>
<dbReference type="Pfam" id="PF07714">
    <property type="entry name" value="PK_Tyr_Ser-Thr"/>
    <property type="match status" value="1"/>
</dbReference>
<keyword evidence="7 14" id="KW-0547">Nucleotide-binding</keyword>
<sequence length="445" mass="49814">MTDSTPTLSLSVKLLVLVAILVVIALVIVLLLFFLCFRRGNNRKQMLAAKHSSGTIPLVSKEIMVVKALDEVTTRSEIDEVEVDLKKEVEIGAVRKKEEVSVVVVEDPNIGWGRWYTLKEVEIATRGFSEGNVIGEGGYGVVYRGVLQDGSVVAVKNLLNNKGQAEKEFKVEVEAIGKVRHKNLVGLVGYCAEGARRMLVYEYVDNGNLEQWLHGDVGPFSPLTWDIRMRIAIGTAKGLAYLHEGLEPKVVHRDIKSSNILLDKNWNAKVSDFGLAKLLGSEKTHVTTRVMGTFGYVAPEYASTGMLNERSDVYSFGVLLMEIITGRSPVDYSRPPAEMNLVDWFKTMVASRRSEELVDPLIEIPPSPRSLKRVLLICLRCIDLDVVKRPKMGQIIHMLETDDFPFRSELRTMRDKDPVPSHGDVSIKVPYPPKLAETIEKSKWR</sequence>
<dbReference type="Proteomes" id="UP001359559">
    <property type="component" value="Unassembled WGS sequence"/>
</dbReference>
<dbReference type="PROSITE" id="PS50011">
    <property type="entry name" value="PROTEIN_KINASE_DOM"/>
    <property type="match status" value="1"/>
</dbReference>
<evidence type="ECO:0000256" key="5">
    <source>
        <dbReference type="ARBA" id="ARBA00022679"/>
    </source>
</evidence>
<dbReference type="GO" id="GO:0004674">
    <property type="term" value="F:protein serine/threonine kinase activity"/>
    <property type="evidence" value="ECO:0007669"/>
    <property type="project" value="UniProtKB-KW"/>
</dbReference>
<keyword evidence="11 16" id="KW-0472">Membrane</keyword>
<dbReference type="InterPro" id="IPR011009">
    <property type="entry name" value="Kinase-like_dom_sf"/>
</dbReference>
<keyword evidence="4" id="KW-0597">Phosphoprotein</keyword>
<comment type="caution">
    <text evidence="18">The sequence shown here is derived from an EMBL/GenBank/DDBJ whole genome shotgun (WGS) entry which is preliminary data.</text>
</comment>
<evidence type="ECO:0000256" key="6">
    <source>
        <dbReference type="ARBA" id="ARBA00022692"/>
    </source>
</evidence>
<keyword evidence="6 16" id="KW-0812">Transmembrane</keyword>
<keyword evidence="3 15" id="KW-0723">Serine/threonine-protein kinase</keyword>
<evidence type="ECO:0000256" key="14">
    <source>
        <dbReference type="PROSITE-ProRule" id="PRU10141"/>
    </source>
</evidence>
<comment type="subcellular location">
    <subcellularLocation>
        <location evidence="1">Membrane</location>
        <topology evidence="1">Single-pass membrane protein</topology>
    </subcellularLocation>
</comment>
<comment type="catalytic activity">
    <reaction evidence="13">
        <text>L-seryl-[protein] + ATP = O-phospho-L-seryl-[protein] + ADP + H(+)</text>
        <dbReference type="Rhea" id="RHEA:17989"/>
        <dbReference type="Rhea" id="RHEA-COMP:9863"/>
        <dbReference type="Rhea" id="RHEA-COMP:11604"/>
        <dbReference type="ChEBI" id="CHEBI:15378"/>
        <dbReference type="ChEBI" id="CHEBI:29999"/>
        <dbReference type="ChEBI" id="CHEBI:30616"/>
        <dbReference type="ChEBI" id="CHEBI:83421"/>
        <dbReference type="ChEBI" id="CHEBI:456216"/>
        <dbReference type="EC" id="2.7.11.1"/>
    </reaction>
</comment>
<dbReference type="FunFam" id="1.10.510.10:FF:000035">
    <property type="entry name" value="Putative receptor-like serine/threonine-protein kinase"/>
    <property type="match status" value="1"/>
</dbReference>
<evidence type="ECO:0000256" key="1">
    <source>
        <dbReference type="ARBA" id="ARBA00004167"/>
    </source>
</evidence>
<dbReference type="EMBL" id="JAYKXN010000008">
    <property type="protein sequence ID" value="KAK7264299.1"/>
    <property type="molecule type" value="Genomic_DNA"/>
</dbReference>
<evidence type="ECO:0000256" key="12">
    <source>
        <dbReference type="ARBA" id="ARBA00047899"/>
    </source>
</evidence>
<dbReference type="PROSITE" id="PS00107">
    <property type="entry name" value="PROTEIN_KINASE_ATP"/>
    <property type="match status" value="1"/>
</dbReference>
<evidence type="ECO:0000256" key="7">
    <source>
        <dbReference type="ARBA" id="ARBA00022741"/>
    </source>
</evidence>
<dbReference type="EC" id="2.7.11.1" evidence="2"/>
<dbReference type="InterPro" id="IPR017441">
    <property type="entry name" value="Protein_kinase_ATP_BS"/>
</dbReference>
<evidence type="ECO:0000256" key="11">
    <source>
        <dbReference type="ARBA" id="ARBA00023136"/>
    </source>
</evidence>
<evidence type="ECO:0000313" key="18">
    <source>
        <dbReference type="EMBL" id="KAK7264299.1"/>
    </source>
</evidence>
<evidence type="ECO:0000256" key="3">
    <source>
        <dbReference type="ARBA" id="ARBA00022527"/>
    </source>
</evidence>
<evidence type="ECO:0000256" key="2">
    <source>
        <dbReference type="ARBA" id="ARBA00012513"/>
    </source>
</evidence>